<dbReference type="InterPro" id="IPR042099">
    <property type="entry name" value="ANL_N_sf"/>
</dbReference>
<evidence type="ECO:0000256" key="10">
    <source>
        <dbReference type="ARBA" id="ARBA00075111"/>
    </source>
</evidence>
<comment type="function">
    <text evidence="11">Catalyzes the activation of phenylacetic acid (PA) to phenylacetyl-CoA (PA-CoA).</text>
</comment>
<dbReference type="Proteomes" id="UP000078390">
    <property type="component" value="Unassembled WGS sequence"/>
</dbReference>
<dbReference type="CDD" id="cd05913">
    <property type="entry name" value="PaaK"/>
    <property type="match status" value="1"/>
</dbReference>
<evidence type="ECO:0000256" key="11">
    <source>
        <dbReference type="PIRNR" id="PIRNR006444"/>
    </source>
</evidence>
<dbReference type="Gene3D" id="3.40.50.12780">
    <property type="entry name" value="N-terminal domain of ligase-like"/>
    <property type="match status" value="1"/>
</dbReference>
<evidence type="ECO:0000313" key="15">
    <source>
        <dbReference type="Proteomes" id="UP000078390"/>
    </source>
</evidence>
<dbReference type="UniPathway" id="UPA00930"/>
<dbReference type="OrthoDB" id="580775at2"/>
<reference evidence="14 15" key="1">
    <citation type="submission" date="2016-04" db="EMBL/GenBank/DDBJ databases">
        <title>Genome analysis of Thermosulfurimonas dismutans, the first thermophilic sulfur-disproportionating bacterium of the phylum Thermodesulfobacteria.</title>
        <authorList>
            <person name="Mardanov A.V."/>
            <person name="Beletsky A.V."/>
            <person name="Kadnikov V.V."/>
            <person name="Slobodkin A.I."/>
            <person name="Ravin N.V."/>
        </authorList>
    </citation>
    <scope>NUCLEOTIDE SEQUENCE [LARGE SCALE GENOMIC DNA]</scope>
    <source>
        <strain evidence="14 15">S95</strain>
    </source>
</reference>
<evidence type="ECO:0000256" key="6">
    <source>
        <dbReference type="ARBA" id="ARBA00060591"/>
    </source>
</evidence>
<evidence type="ECO:0000256" key="8">
    <source>
        <dbReference type="ARBA" id="ARBA00066629"/>
    </source>
</evidence>
<dbReference type="Gene3D" id="3.30.300.30">
    <property type="match status" value="1"/>
</dbReference>
<dbReference type="InterPro" id="IPR000873">
    <property type="entry name" value="AMP-dep_synth/lig_dom"/>
</dbReference>
<dbReference type="AlphaFoldDB" id="A0A179D424"/>
<dbReference type="InterPro" id="IPR051414">
    <property type="entry name" value="Adenylate-forming_Reductase"/>
</dbReference>
<dbReference type="InterPro" id="IPR028154">
    <property type="entry name" value="AMP-dep_Lig_C"/>
</dbReference>
<feature type="domain" description="AMP-dependent ligase C-terminal" evidence="13">
    <location>
        <begin position="333"/>
        <end position="429"/>
    </location>
</feature>
<dbReference type="EC" id="6.2.1.30" evidence="8 11"/>
<dbReference type="RefSeq" id="WP_068670322.1">
    <property type="nucleotide sequence ID" value="NZ_LWLG01000007.1"/>
</dbReference>
<dbReference type="EMBL" id="LWLG01000007">
    <property type="protein sequence ID" value="OAQ20733.1"/>
    <property type="molecule type" value="Genomic_DNA"/>
</dbReference>
<keyword evidence="4 11" id="KW-0436">Ligase</keyword>
<feature type="domain" description="AMP-dependent synthetase/ligase" evidence="12">
    <location>
        <begin position="78"/>
        <end position="283"/>
    </location>
</feature>
<proteinExistence type="inferred from homology"/>
<dbReference type="InterPro" id="IPR045851">
    <property type="entry name" value="AMP-bd_C_sf"/>
</dbReference>
<keyword evidence="2" id="KW-0596">Phosphopantetheine</keyword>
<dbReference type="Pfam" id="PF00501">
    <property type="entry name" value="AMP-binding"/>
    <property type="match status" value="1"/>
</dbReference>
<comment type="caution">
    <text evidence="14">The sequence shown here is derived from an EMBL/GenBank/DDBJ whole genome shotgun (WGS) entry which is preliminary data.</text>
</comment>
<keyword evidence="3" id="KW-0597">Phosphoprotein</keyword>
<sequence>MKPNAADYLSREEFEALQLRRLKETVTRVYNLVPFYKAKFDEVGIRPQDIRSLEDIKNLPFTTKQDLRDHYPFGLLAVPMDQVVRIHSSSGTTGKPTVVAYTEHDMKVWIEVMMRSLLMARVGPGDVVHNAYGYGLFTGGLGFHYGAEALGAAVVPSSVGFTKRQLMLMRDFGATILCSTPSYALHLAEVAEEEGFDPRNDFKLRAGFFGAEPASEGLRQAVAEAWGIKYFEAYGLSEIIGPGVAASCEYGELHIFEDHFYPEIIDPATGEVLPEGEEGELVFTTLTKQALPLIRYRTRDISRIYREPCRCGRTILRMGKVVGRSDDMLIVSGVNVFPSQVEHVLTKVEGLTPNYVIVVDKRGVLDVLEVWVEVDERIFTGDLGSLENLKHKLEEELANHLFLRARVKLVEPKTLERSMGKAKRVIDRRELQEKLGG</sequence>
<keyword evidence="15" id="KW-1185">Reference proteome</keyword>
<comment type="similarity">
    <text evidence="7 11">Belongs to the phenylacetyl-CoA ligase family.</text>
</comment>
<evidence type="ECO:0000256" key="7">
    <source>
        <dbReference type="ARBA" id="ARBA00061566"/>
    </source>
</evidence>
<evidence type="ECO:0000256" key="1">
    <source>
        <dbReference type="ARBA" id="ARBA00011245"/>
    </source>
</evidence>
<comment type="subunit">
    <text evidence="1">Monomer.</text>
</comment>
<accession>A0A179D424</accession>
<evidence type="ECO:0000256" key="9">
    <source>
        <dbReference type="ARBA" id="ARBA00068695"/>
    </source>
</evidence>
<dbReference type="PIRSF" id="PIRSF006444">
    <property type="entry name" value="PaaK"/>
    <property type="match status" value="1"/>
</dbReference>
<dbReference type="STRING" id="999894.TDIS_1189"/>
<dbReference type="PANTHER" id="PTHR43439:SF2">
    <property type="entry name" value="ENZYME, PUTATIVE (JCVI)-RELATED"/>
    <property type="match status" value="1"/>
</dbReference>
<dbReference type="GO" id="GO:0047475">
    <property type="term" value="F:phenylacetate-CoA ligase activity"/>
    <property type="evidence" value="ECO:0007669"/>
    <property type="project" value="UniProtKB-EC"/>
</dbReference>
<evidence type="ECO:0000256" key="5">
    <source>
        <dbReference type="ARBA" id="ARBA00022741"/>
    </source>
</evidence>
<evidence type="ECO:0000259" key="13">
    <source>
        <dbReference type="Pfam" id="PF14535"/>
    </source>
</evidence>
<gene>
    <name evidence="14" type="ORF">TDIS_1189</name>
</gene>
<dbReference type="PATRIC" id="fig|999894.6.peg.1184"/>
<dbReference type="InterPro" id="IPR011880">
    <property type="entry name" value="PA_CoA_ligase"/>
</dbReference>
<dbReference type="SUPFAM" id="SSF56801">
    <property type="entry name" value="Acetyl-CoA synthetase-like"/>
    <property type="match status" value="1"/>
</dbReference>
<dbReference type="GO" id="GO:0010124">
    <property type="term" value="P:phenylacetate catabolic process"/>
    <property type="evidence" value="ECO:0007669"/>
    <property type="project" value="UniProtKB-UniRule"/>
</dbReference>
<protein>
    <recommendedName>
        <fullName evidence="9 11">Phenylacetate-coenzyme A ligase</fullName>
        <ecNumber evidence="8 11">6.2.1.30</ecNumber>
    </recommendedName>
    <alternativeName>
        <fullName evidence="10 11">Phenylacetyl-CoA ligase</fullName>
    </alternativeName>
</protein>
<evidence type="ECO:0000256" key="2">
    <source>
        <dbReference type="ARBA" id="ARBA00022450"/>
    </source>
</evidence>
<dbReference type="PANTHER" id="PTHR43439">
    <property type="entry name" value="PHENYLACETATE-COENZYME A LIGASE"/>
    <property type="match status" value="1"/>
</dbReference>
<evidence type="ECO:0000259" key="12">
    <source>
        <dbReference type="Pfam" id="PF00501"/>
    </source>
</evidence>
<evidence type="ECO:0000256" key="4">
    <source>
        <dbReference type="ARBA" id="ARBA00022598"/>
    </source>
</evidence>
<comment type="pathway">
    <text evidence="6 11">Aromatic compound metabolism; phenylacetate degradation.</text>
</comment>
<organism evidence="14 15">
    <name type="scientific">Thermosulfurimonas dismutans</name>
    <dbReference type="NCBI Taxonomy" id="999894"/>
    <lineage>
        <taxon>Bacteria</taxon>
        <taxon>Pseudomonadati</taxon>
        <taxon>Thermodesulfobacteriota</taxon>
        <taxon>Thermodesulfobacteria</taxon>
        <taxon>Thermodesulfobacteriales</taxon>
        <taxon>Thermodesulfobacteriaceae</taxon>
        <taxon>Thermosulfurimonas</taxon>
    </lineage>
</organism>
<name>A0A179D424_9BACT</name>
<keyword evidence="5 11" id="KW-0547">Nucleotide-binding</keyword>
<evidence type="ECO:0000313" key="14">
    <source>
        <dbReference type="EMBL" id="OAQ20733.1"/>
    </source>
</evidence>
<dbReference type="GO" id="GO:0000166">
    <property type="term" value="F:nucleotide binding"/>
    <property type="evidence" value="ECO:0007669"/>
    <property type="project" value="UniProtKB-KW"/>
</dbReference>
<comment type="catalytic activity">
    <reaction evidence="11">
        <text>2-phenylacetate + ATP + CoA = phenylacetyl-CoA + AMP + diphosphate</text>
        <dbReference type="Rhea" id="RHEA:20956"/>
        <dbReference type="ChEBI" id="CHEBI:18401"/>
        <dbReference type="ChEBI" id="CHEBI:30616"/>
        <dbReference type="ChEBI" id="CHEBI:33019"/>
        <dbReference type="ChEBI" id="CHEBI:57287"/>
        <dbReference type="ChEBI" id="CHEBI:57390"/>
        <dbReference type="ChEBI" id="CHEBI:456215"/>
        <dbReference type="EC" id="6.2.1.30"/>
    </reaction>
</comment>
<evidence type="ECO:0000256" key="3">
    <source>
        <dbReference type="ARBA" id="ARBA00022553"/>
    </source>
</evidence>
<dbReference type="Pfam" id="PF14535">
    <property type="entry name" value="AMP-binding_C_2"/>
    <property type="match status" value="1"/>
</dbReference>
<dbReference type="FunFam" id="3.40.50.12780:FF:000016">
    <property type="entry name" value="Phenylacetate-coenzyme A ligase"/>
    <property type="match status" value="1"/>
</dbReference>